<dbReference type="Proteomes" id="UP000322545">
    <property type="component" value="Unassembled WGS sequence"/>
</dbReference>
<dbReference type="EMBL" id="FRCB01000001">
    <property type="protein sequence ID" value="SHL47304.1"/>
    <property type="molecule type" value="Genomic_DNA"/>
</dbReference>
<dbReference type="SMART" id="SM00855">
    <property type="entry name" value="PGAM"/>
    <property type="match status" value="1"/>
</dbReference>
<sequence length="164" mass="18512">MKRLILMRHAKSSWDHPGMSDHERPLNARGIRSAKALGEWLKERNFTPDEILSSSSTRTRETFANLGSRGDVQWLDRLYHAAPEDMLRALMQATEHTVLMLGHNPGIAEFAQDVVEIAPDHPRFDDYPTGATLVAEFDIDDWSLLEMGTGRTLAFVVPRELTGD</sequence>
<organism evidence="2 3">
    <name type="scientific">Roseovarius litoreus</name>
    <dbReference type="NCBI Taxonomy" id="1155722"/>
    <lineage>
        <taxon>Bacteria</taxon>
        <taxon>Pseudomonadati</taxon>
        <taxon>Pseudomonadota</taxon>
        <taxon>Alphaproteobacteria</taxon>
        <taxon>Rhodobacterales</taxon>
        <taxon>Roseobacteraceae</taxon>
        <taxon>Roseovarius</taxon>
    </lineage>
</organism>
<evidence type="ECO:0000313" key="3">
    <source>
        <dbReference type="Proteomes" id="UP000322545"/>
    </source>
</evidence>
<keyword evidence="3" id="KW-1185">Reference proteome</keyword>
<dbReference type="RefSeq" id="WP_149778150.1">
    <property type="nucleotide sequence ID" value="NZ_FRCB01000001.1"/>
</dbReference>
<protein>
    <submittedName>
        <fullName evidence="2">Phosphohistidine phosphatase</fullName>
    </submittedName>
</protein>
<reference evidence="2 3" key="1">
    <citation type="submission" date="2016-11" db="EMBL/GenBank/DDBJ databases">
        <authorList>
            <person name="Varghese N."/>
            <person name="Submissions S."/>
        </authorList>
    </citation>
    <scope>NUCLEOTIDE SEQUENCE [LARGE SCALE GENOMIC DNA]</scope>
    <source>
        <strain evidence="2 3">DSM 28249</strain>
    </source>
</reference>
<evidence type="ECO:0000313" key="2">
    <source>
        <dbReference type="EMBL" id="SHL47304.1"/>
    </source>
</evidence>
<dbReference type="AlphaFoldDB" id="A0A1M7AX53"/>
<dbReference type="Gene3D" id="3.40.50.1240">
    <property type="entry name" value="Phosphoglycerate mutase-like"/>
    <property type="match status" value="1"/>
</dbReference>
<accession>A0A1M7AX53</accession>
<feature type="binding site" evidence="1">
    <location>
        <position position="58"/>
    </location>
    <ligand>
        <name>substrate</name>
    </ligand>
</feature>
<dbReference type="PANTHER" id="PTHR47623:SF1">
    <property type="entry name" value="OS09G0287300 PROTEIN"/>
    <property type="match status" value="1"/>
</dbReference>
<evidence type="ECO:0000256" key="1">
    <source>
        <dbReference type="PIRSR" id="PIRSR613078-2"/>
    </source>
</evidence>
<proteinExistence type="predicted"/>
<dbReference type="InterPro" id="IPR013078">
    <property type="entry name" value="His_Pase_superF_clade-1"/>
</dbReference>
<name>A0A1M7AX53_9RHOB</name>
<dbReference type="PANTHER" id="PTHR47623">
    <property type="entry name" value="OS09G0287300 PROTEIN"/>
    <property type="match status" value="1"/>
</dbReference>
<dbReference type="SUPFAM" id="SSF53254">
    <property type="entry name" value="Phosphoglycerate mutase-like"/>
    <property type="match status" value="1"/>
</dbReference>
<dbReference type="InterPro" id="IPR029033">
    <property type="entry name" value="His_PPase_superfam"/>
</dbReference>
<dbReference type="CDD" id="cd07067">
    <property type="entry name" value="HP_PGM_like"/>
    <property type="match status" value="1"/>
</dbReference>
<gene>
    <name evidence="2" type="ORF">SAMN05443432_101607</name>
</gene>
<dbReference type="Pfam" id="PF00300">
    <property type="entry name" value="His_Phos_1"/>
    <property type="match status" value="1"/>
</dbReference>